<gene>
    <name evidence="1" type="ORF">CLIB1444_11S02454</name>
</gene>
<proteinExistence type="predicted"/>
<evidence type="ECO:0000313" key="1">
    <source>
        <dbReference type="EMBL" id="CAH6722845.1"/>
    </source>
</evidence>
<name>A0ACA9YE47_9ASCO</name>
<sequence length="445" mass="52470">MDDTTSTPRVLKQCVDLILSPKHEKYSIPMDINIHEKFSEHPDIQYFKKIKSKNHFNYHKYKKNPIKINKTDSLMVSDFDPYSRDALISRISSYSTINWKIPFENHELNELRCSQNGWKCVSISINNNSKNHLVCVSCKQMLTLRFNEEDFTTFEFDLKDIEEVNDHLCHEYLKQIQVSAHEENCPWRNFETPVEGIYYLKPFLHSTNEILINNYLHSLKTLVDNVSVIIERQDNFHDLIQETKSRAQIDQFTKNSNTWLMNKFYKHDKENQIIRLSTIPSWIYIISLLSWELKVQSFAHQLVLFLVCPQCNKKVFIDSTQHSPVSPSFKVPQSTGLNLSTSKILTPVKYPPTIMEDEEEFYNTVDLYSEHKPWCFMKHRASVEIMSNYLYDIIVNSETSIGINGELLEDVEMKIGDSQKRRKSFDINEGLERLNKLRKLYLVEE</sequence>
<comment type="caution">
    <text evidence="1">The sequence shown here is derived from an EMBL/GenBank/DDBJ whole genome shotgun (WGS) entry which is preliminary data.</text>
</comment>
<protein>
    <submittedName>
        <fullName evidence="1">Uncharacterized protein</fullName>
    </submittedName>
</protein>
<dbReference type="EMBL" id="CALSDN010000011">
    <property type="protein sequence ID" value="CAH6722845.1"/>
    <property type="molecule type" value="Genomic_DNA"/>
</dbReference>
<keyword evidence="2" id="KW-1185">Reference proteome</keyword>
<accession>A0ACA9YE47</accession>
<organism evidence="1 2">
    <name type="scientific">[Candida] jaroonii</name>
    <dbReference type="NCBI Taxonomy" id="467808"/>
    <lineage>
        <taxon>Eukaryota</taxon>
        <taxon>Fungi</taxon>
        <taxon>Dikarya</taxon>
        <taxon>Ascomycota</taxon>
        <taxon>Saccharomycotina</taxon>
        <taxon>Pichiomycetes</taxon>
        <taxon>Debaryomycetaceae</taxon>
        <taxon>Yamadazyma</taxon>
    </lineage>
</organism>
<reference evidence="1" key="1">
    <citation type="submission" date="2022-06" db="EMBL/GenBank/DDBJ databases">
        <authorList>
            <person name="Legras J.-L."/>
            <person name="Devillers H."/>
            <person name="Grondin C."/>
        </authorList>
    </citation>
    <scope>NUCLEOTIDE SEQUENCE</scope>
    <source>
        <strain evidence="1">CLIB 1444</strain>
    </source>
</reference>
<dbReference type="Proteomes" id="UP001152531">
    <property type="component" value="Unassembled WGS sequence"/>
</dbReference>
<evidence type="ECO:0000313" key="2">
    <source>
        <dbReference type="Proteomes" id="UP001152531"/>
    </source>
</evidence>